<dbReference type="RefSeq" id="WP_216468784.1">
    <property type="nucleotide sequence ID" value="NZ_JAHLQI010000001.1"/>
</dbReference>
<evidence type="ECO:0000313" key="2">
    <source>
        <dbReference type="EMBL" id="MBU5489172.1"/>
    </source>
</evidence>
<dbReference type="Proteomes" id="UP000783588">
    <property type="component" value="Unassembled WGS sequence"/>
</dbReference>
<gene>
    <name evidence="2" type="ORF">KQI75_00785</name>
</gene>
<evidence type="ECO:0008006" key="4">
    <source>
        <dbReference type="Google" id="ProtNLM"/>
    </source>
</evidence>
<keyword evidence="1" id="KW-0472">Membrane</keyword>
<accession>A0ABS6EPL6</accession>
<comment type="caution">
    <text evidence="2">The sequence shown here is derived from an EMBL/GenBank/DDBJ whole genome shotgun (WGS) entry which is preliminary data.</text>
</comment>
<reference evidence="2 3" key="1">
    <citation type="submission" date="2021-06" db="EMBL/GenBank/DDBJ databases">
        <authorList>
            <person name="Sun Q."/>
            <person name="Li D."/>
        </authorList>
    </citation>
    <scope>NUCLEOTIDE SEQUENCE [LARGE SCALE GENOMIC DNA]</scope>
    <source>
        <strain evidence="2 3">MSJd-7</strain>
    </source>
</reference>
<name>A0ABS6EPL6_9FIRM</name>
<feature type="transmembrane region" description="Helical" evidence="1">
    <location>
        <begin position="43"/>
        <end position="61"/>
    </location>
</feature>
<feature type="transmembrane region" description="Helical" evidence="1">
    <location>
        <begin position="154"/>
        <end position="172"/>
    </location>
</feature>
<keyword evidence="3" id="KW-1185">Reference proteome</keyword>
<evidence type="ECO:0000313" key="3">
    <source>
        <dbReference type="Proteomes" id="UP000783588"/>
    </source>
</evidence>
<dbReference type="EMBL" id="JAHLQI010000001">
    <property type="protein sequence ID" value="MBU5489172.1"/>
    <property type="molecule type" value="Genomic_DNA"/>
</dbReference>
<organism evidence="2 3">
    <name type="scientific">Butyricicoccus intestinisimiae</name>
    <dbReference type="NCBI Taxonomy" id="2841509"/>
    <lineage>
        <taxon>Bacteria</taxon>
        <taxon>Bacillati</taxon>
        <taxon>Bacillota</taxon>
        <taxon>Clostridia</taxon>
        <taxon>Eubacteriales</taxon>
        <taxon>Butyricicoccaceae</taxon>
        <taxon>Butyricicoccus</taxon>
    </lineage>
</organism>
<feature type="transmembrane region" description="Helical" evidence="1">
    <location>
        <begin position="12"/>
        <end position="31"/>
    </location>
</feature>
<sequence>MQRNKRKYTWVMPVCMVMYGVFLGAAVAWFMDDWGLYEADTGTMILCIIHFVIAIVGTYIVQTMIHEVGHMICGLLSGYHVCSFRIFSFAWVKKEKICFQRMSVAGTSGQCLMVPPELIDGKMPFVLYNLGGVIANLLTAVLLGIYYWYFVYDFDEAVIICSMVITGMFLVLQNGIPFPMQMIDNDACNTVSLLRNPEAVRSFWVQLKVNEWSIKGVRLKDMLAEWFAVPCDETATDSMTTTVGVLACNRLMDEKRFEEAEQWMQHILTSDCEMTGLQRGLVLCNCIYLEAIAANRQERLHALLTAQQKRFMRKASTNLSVMRTEYALACRENKQKADAIQTRFEAYAKKCLYLADVQSERELIEIAEQKAIGKEPEL</sequence>
<protein>
    <recommendedName>
        <fullName evidence="4">Peptidase M50 domain-containing protein</fullName>
    </recommendedName>
</protein>
<proteinExistence type="predicted"/>
<keyword evidence="1" id="KW-1133">Transmembrane helix</keyword>
<feature type="transmembrane region" description="Helical" evidence="1">
    <location>
        <begin position="125"/>
        <end position="148"/>
    </location>
</feature>
<evidence type="ECO:0000256" key="1">
    <source>
        <dbReference type="SAM" id="Phobius"/>
    </source>
</evidence>
<keyword evidence="1" id="KW-0812">Transmembrane</keyword>